<dbReference type="GO" id="GO:0008270">
    <property type="term" value="F:zinc ion binding"/>
    <property type="evidence" value="ECO:0007669"/>
    <property type="project" value="UniProtKB-KW"/>
</dbReference>
<sequence>MGQLLDSYRIVIDAANALQYEATQPRGAATADTIERMRQAASYGAQVLDAASKRLSPPEQQEAAAPAPRGATERGTEEGEGGDASRVRQPSENGPATEGQKCVGCQATSTPEWRRGPLGQSSVLFPLLSALLGRSRTAH</sequence>
<evidence type="ECO:0000313" key="5">
    <source>
        <dbReference type="Proteomes" id="UP000193067"/>
    </source>
</evidence>
<dbReference type="InterPro" id="IPR013088">
    <property type="entry name" value="Znf_NHR/GATA"/>
</dbReference>
<evidence type="ECO:0000256" key="2">
    <source>
        <dbReference type="SAM" id="MobiDB-lite"/>
    </source>
</evidence>
<dbReference type="GO" id="GO:0006355">
    <property type="term" value="P:regulation of DNA-templated transcription"/>
    <property type="evidence" value="ECO:0007669"/>
    <property type="project" value="InterPro"/>
</dbReference>
<evidence type="ECO:0000256" key="1">
    <source>
        <dbReference type="PROSITE-ProRule" id="PRU00094"/>
    </source>
</evidence>
<dbReference type="Proteomes" id="UP000193067">
    <property type="component" value="Unassembled WGS sequence"/>
</dbReference>
<dbReference type="STRING" id="1353009.A0A1Y2IUQ6"/>
<organism evidence="4 5">
    <name type="scientific">Trametes coccinea (strain BRFM310)</name>
    <name type="common">Pycnoporus coccineus</name>
    <dbReference type="NCBI Taxonomy" id="1353009"/>
    <lineage>
        <taxon>Eukaryota</taxon>
        <taxon>Fungi</taxon>
        <taxon>Dikarya</taxon>
        <taxon>Basidiomycota</taxon>
        <taxon>Agaricomycotina</taxon>
        <taxon>Agaricomycetes</taxon>
        <taxon>Polyporales</taxon>
        <taxon>Polyporaceae</taxon>
        <taxon>Trametes</taxon>
    </lineage>
</organism>
<reference evidence="4 5" key="1">
    <citation type="journal article" date="2015" name="Biotechnol. Biofuels">
        <title>Enhanced degradation of softwood versus hardwood by the white-rot fungus Pycnoporus coccineus.</title>
        <authorList>
            <person name="Couturier M."/>
            <person name="Navarro D."/>
            <person name="Chevret D."/>
            <person name="Henrissat B."/>
            <person name="Piumi F."/>
            <person name="Ruiz-Duenas F.J."/>
            <person name="Martinez A.T."/>
            <person name="Grigoriev I.V."/>
            <person name="Riley R."/>
            <person name="Lipzen A."/>
            <person name="Berrin J.G."/>
            <person name="Master E.R."/>
            <person name="Rosso M.N."/>
        </authorList>
    </citation>
    <scope>NUCLEOTIDE SEQUENCE [LARGE SCALE GENOMIC DNA]</scope>
    <source>
        <strain evidence="4 5">BRFM310</strain>
    </source>
</reference>
<keyword evidence="1" id="KW-0863">Zinc-finger</keyword>
<proteinExistence type="predicted"/>
<dbReference type="EMBL" id="KZ084095">
    <property type="protein sequence ID" value="OSD04875.1"/>
    <property type="molecule type" value="Genomic_DNA"/>
</dbReference>
<gene>
    <name evidence="4" type="ORF">PYCCODRAFT_1433218</name>
</gene>
<dbReference type="GO" id="GO:0043565">
    <property type="term" value="F:sequence-specific DNA binding"/>
    <property type="evidence" value="ECO:0007669"/>
    <property type="project" value="InterPro"/>
</dbReference>
<feature type="compositionally biased region" description="Low complexity" evidence="2">
    <location>
        <begin position="57"/>
        <end position="70"/>
    </location>
</feature>
<dbReference type="PROSITE" id="PS50114">
    <property type="entry name" value="GATA_ZN_FINGER_2"/>
    <property type="match status" value="1"/>
</dbReference>
<feature type="region of interest" description="Disordered" evidence="2">
    <location>
        <begin position="48"/>
        <end position="120"/>
    </location>
</feature>
<dbReference type="InterPro" id="IPR000679">
    <property type="entry name" value="Znf_GATA"/>
</dbReference>
<dbReference type="Gene3D" id="3.30.50.10">
    <property type="entry name" value="Erythroid Transcription Factor GATA-1, subunit A"/>
    <property type="match status" value="1"/>
</dbReference>
<evidence type="ECO:0000313" key="4">
    <source>
        <dbReference type="EMBL" id="OSD04875.1"/>
    </source>
</evidence>
<name>A0A1Y2IUQ6_TRAC3</name>
<keyword evidence="1" id="KW-0862">Zinc</keyword>
<dbReference type="OrthoDB" id="2162994at2759"/>
<accession>A0A1Y2IUQ6</accession>
<keyword evidence="1" id="KW-0479">Metal-binding</keyword>
<evidence type="ECO:0000259" key="3">
    <source>
        <dbReference type="PROSITE" id="PS50114"/>
    </source>
</evidence>
<feature type="domain" description="GATA-type" evidence="3">
    <location>
        <begin position="96"/>
        <end position="120"/>
    </location>
</feature>
<protein>
    <recommendedName>
        <fullName evidence="3">GATA-type domain-containing protein</fullName>
    </recommendedName>
</protein>
<dbReference type="AlphaFoldDB" id="A0A1Y2IUQ6"/>
<keyword evidence="5" id="KW-1185">Reference proteome</keyword>